<dbReference type="SUPFAM" id="SSF56176">
    <property type="entry name" value="FAD-binding/transporter-associated domain-like"/>
    <property type="match status" value="1"/>
</dbReference>
<sequence length="358" mass="37890">MRREIESTDAGAALVAQVDAAIRDRQPLHIRGAGTKAFLGRPVEGRTLDLRAHRGVVSYDPTELVVTARAGTPLAELEAMLDSAGQMLPCEPPSFGGAATVGGMFAAALSGPRRPWAGAVRDFVLGCRVITGRAKHLRFGGEVMKNVAGYDVSRLLAGSFGCLGVVTEVSLKVLPKPRATADLALPLTAGDAVRRVAAWRRAGLPLAGACHADGVLRVRIEGGEGSVKAAVATIGGDRMDGRDDAFWSRLRDLALPFFDDPRPLWRVSAPAAAPLDALPGAQLADWGGAQRWLKSDAAPADVQRLAAQWGGHATCFTAGATHEPFQPLPPALLRVHRQLKARLDPHAIFNPGRLYADL</sequence>
<keyword evidence="5" id="KW-1185">Reference proteome</keyword>
<dbReference type="EMBL" id="CABVQD010000011">
    <property type="protein sequence ID" value="VWB76865.1"/>
    <property type="molecule type" value="Genomic_DNA"/>
</dbReference>
<dbReference type="Pfam" id="PF01565">
    <property type="entry name" value="FAD_binding_4"/>
    <property type="match status" value="1"/>
</dbReference>
<dbReference type="SUPFAM" id="SSF55103">
    <property type="entry name" value="FAD-linked oxidases, C-terminal domain"/>
    <property type="match status" value="1"/>
</dbReference>
<reference evidence="4 5" key="1">
    <citation type="submission" date="2019-09" db="EMBL/GenBank/DDBJ databases">
        <authorList>
            <person name="Depoorter E."/>
        </authorList>
    </citation>
    <scope>NUCLEOTIDE SEQUENCE [LARGE SCALE GENOMIC DNA]</scope>
    <source>
        <strain evidence="4">LMG 30113</strain>
    </source>
</reference>
<keyword evidence="1" id="KW-0285">Flavoprotein</keyword>
<dbReference type="GO" id="GO:0003824">
    <property type="term" value="F:catalytic activity"/>
    <property type="evidence" value="ECO:0007669"/>
    <property type="project" value="InterPro"/>
</dbReference>
<evidence type="ECO:0000256" key="1">
    <source>
        <dbReference type="ARBA" id="ARBA00022630"/>
    </source>
</evidence>
<dbReference type="Gene3D" id="3.30.465.10">
    <property type="match status" value="1"/>
</dbReference>
<proteinExistence type="predicted"/>
<dbReference type="RefSeq" id="WP_031400851.1">
    <property type="nucleotide sequence ID" value="NZ_CABVQD010000011.1"/>
</dbReference>
<evidence type="ECO:0000313" key="4">
    <source>
        <dbReference type="EMBL" id="VWB76865.1"/>
    </source>
</evidence>
<dbReference type="Proteomes" id="UP000494330">
    <property type="component" value="Unassembled WGS sequence"/>
</dbReference>
<evidence type="ECO:0000259" key="3">
    <source>
        <dbReference type="PROSITE" id="PS51387"/>
    </source>
</evidence>
<evidence type="ECO:0000313" key="5">
    <source>
        <dbReference type="Proteomes" id="UP000494330"/>
    </source>
</evidence>
<dbReference type="GO" id="GO:0071949">
    <property type="term" value="F:FAD binding"/>
    <property type="evidence" value="ECO:0007669"/>
    <property type="project" value="InterPro"/>
</dbReference>
<dbReference type="InterPro" id="IPR016169">
    <property type="entry name" value="FAD-bd_PCMH_sub2"/>
</dbReference>
<dbReference type="InterPro" id="IPR016166">
    <property type="entry name" value="FAD-bd_PCMH"/>
</dbReference>
<protein>
    <submittedName>
        <fullName evidence="4">FAD-binding protein</fullName>
    </submittedName>
</protein>
<dbReference type="InterPro" id="IPR036318">
    <property type="entry name" value="FAD-bd_PCMH-like_sf"/>
</dbReference>
<evidence type="ECO:0000256" key="2">
    <source>
        <dbReference type="ARBA" id="ARBA00022827"/>
    </source>
</evidence>
<gene>
    <name evidence="4" type="ORF">BPA30113_03501</name>
</gene>
<dbReference type="NCBIfam" id="NF008439">
    <property type="entry name" value="PRK11282.1"/>
    <property type="match status" value="1"/>
</dbReference>
<keyword evidence="2" id="KW-0274">FAD</keyword>
<dbReference type="InterPro" id="IPR016164">
    <property type="entry name" value="FAD-linked_Oxase-like_C"/>
</dbReference>
<dbReference type="PANTHER" id="PTHR11748:SF103">
    <property type="entry name" value="GLYCOLATE OXIDASE SUBUNIT GLCE"/>
    <property type="match status" value="1"/>
</dbReference>
<dbReference type="AlphaFoldDB" id="A0A6P2M4W3"/>
<accession>A0A6P2M4W3</accession>
<organism evidence="4 5">
    <name type="scientific">Burkholderia paludis</name>
    <dbReference type="NCBI Taxonomy" id="1506587"/>
    <lineage>
        <taxon>Bacteria</taxon>
        <taxon>Pseudomonadati</taxon>
        <taxon>Pseudomonadota</taxon>
        <taxon>Betaproteobacteria</taxon>
        <taxon>Burkholderiales</taxon>
        <taxon>Burkholderiaceae</taxon>
        <taxon>Burkholderia</taxon>
        <taxon>Burkholderia cepacia complex</taxon>
    </lineage>
</organism>
<dbReference type="InterPro" id="IPR006094">
    <property type="entry name" value="Oxid_FAD_bind_N"/>
</dbReference>
<name>A0A6P2M4W3_9BURK</name>
<dbReference type="PANTHER" id="PTHR11748">
    <property type="entry name" value="D-LACTATE DEHYDROGENASE"/>
    <property type="match status" value="1"/>
</dbReference>
<dbReference type="PROSITE" id="PS51387">
    <property type="entry name" value="FAD_PCMH"/>
    <property type="match status" value="1"/>
</dbReference>
<feature type="domain" description="FAD-binding PCMH-type" evidence="3">
    <location>
        <begin position="1"/>
        <end position="176"/>
    </location>
</feature>